<name>A0A4R0NLX2_9SPHI</name>
<protein>
    <submittedName>
        <fullName evidence="2">Exopolyphosphatase</fullName>
    </submittedName>
</protein>
<dbReference type="CDD" id="cd24055">
    <property type="entry name" value="ASKHA_NBD_ChPPX-like"/>
    <property type="match status" value="1"/>
</dbReference>
<accession>A0A4R0NLX2</accession>
<dbReference type="Gene3D" id="3.30.420.150">
    <property type="entry name" value="Exopolyphosphatase. Domain 2"/>
    <property type="match status" value="1"/>
</dbReference>
<evidence type="ECO:0000313" key="2">
    <source>
        <dbReference type="EMBL" id="TCD00908.1"/>
    </source>
</evidence>
<keyword evidence="3" id="KW-1185">Reference proteome</keyword>
<dbReference type="PANTHER" id="PTHR30005">
    <property type="entry name" value="EXOPOLYPHOSPHATASE"/>
    <property type="match status" value="1"/>
</dbReference>
<dbReference type="RefSeq" id="WP_131595485.1">
    <property type="nucleotide sequence ID" value="NZ_SJSL01000002.1"/>
</dbReference>
<dbReference type="GO" id="GO:0016462">
    <property type="term" value="F:pyrophosphatase activity"/>
    <property type="evidence" value="ECO:0007669"/>
    <property type="project" value="TreeGrafter"/>
</dbReference>
<dbReference type="EMBL" id="SJSL01000002">
    <property type="protein sequence ID" value="TCD00908.1"/>
    <property type="molecule type" value="Genomic_DNA"/>
</dbReference>
<evidence type="ECO:0000313" key="3">
    <source>
        <dbReference type="Proteomes" id="UP000293347"/>
    </source>
</evidence>
<evidence type="ECO:0000259" key="1">
    <source>
        <dbReference type="Pfam" id="PF02541"/>
    </source>
</evidence>
<dbReference type="InterPro" id="IPR003695">
    <property type="entry name" value="Ppx_GppA_N"/>
</dbReference>
<dbReference type="PANTHER" id="PTHR30005:SF0">
    <property type="entry name" value="RETROGRADE REGULATION PROTEIN 2"/>
    <property type="match status" value="1"/>
</dbReference>
<dbReference type="OrthoDB" id="9814545at2"/>
<dbReference type="SUPFAM" id="SSF53067">
    <property type="entry name" value="Actin-like ATPase domain"/>
    <property type="match status" value="2"/>
</dbReference>
<gene>
    <name evidence="2" type="ORF">EZ437_09030</name>
</gene>
<reference evidence="2 3" key="1">
    <citation type="submission" date="2019-02" db="EMBL/GenBank/DDBJ databases">
        <title>Pedobacter sp. RP-1-14 sp. nov., isolated from Arctic soil.</title>
        <authorList>
            <person name="Dahal R.H."/>
        </authorList>
    </citation>
    <scope>NUCLEOTIDE SEQUENCE [LARGE SCALE GENOMIC DNA]</scope>
    <source>
        <strain evidence="2 3">RP-1-14</strain>
    </source>
</reference>
<feature type="domain" description="Ppx/GppA phosphatase N-terminal" evidence="1">
    <location>
        <begin position="16"/>
        <end position="300"/>
    </location>
</feature>
<comment type="caution">
    <text evidence="2">The sequence shown here is derived from an EMBL/GenBank/DDBJ whole genome shotgun (WGS) entry which is preliminary data.</text>
</comment>
<dbReference type="Pfam" id="PF02541">
    <property type="entry name" value="Ppx-GppA"/>
    <property type="match status" value="1"/>
</dbReference>
<dbReference type="Proteomes" id="UP000293347">
    <property type="component" value="Unassembled WGS sequence"/>
</dbReference>
<proteinExistence type="predicted"/>
<organism evidence="2 3">
    <name type="scientific">Pedobacter psychroterrae</name>
    <dbReference type="NCBI Taxonomy" id="2530453"/>
    <lineage>
        <taxon>Bacteria</taxon>
        <taxon>Pseudomonadati</taxon>
        <taxon>Bacteroidota</taxon>
        <taxon>Sphingobacteriia</taxon>
        <taxon>Sphingobacteriales</taxon>
        <taxon>Sphingobacteriaceae</taxon>
        <taxon>Pedobacter</taxon>
    </lineage>
</organism>
<dbReference type="Gene3D" id="3.30.420.40">
    <property type="match status" value="1"/>
</dbReference>
<dbReference type="AlphaFoldDB" id="A0A4R0NLX2"/>
<dbReference type="InterPro" id="IPR050273">
    <property type="entry name" value="GppA/Ppx_hydrolase"/>
</dbReference>
<sequence length="304" mass="33235">MTAAVIDLGTNTFHLIIAEVVDSSVHVLYKTNVPVKLGEGRINEHIIISAAFERGIQTLKTFQKTIKAYGATTVKAIATSAVRSASNGTDFVQAARELAGIDIEVITGDQEAVYIFNGVKATGVISGLSLIMDIGGGSTEFIICDNERLLWKKSYDIGAARLMQAYFNTDPISQNDQEAITDHLDKELTGLKEACEIYQPRHLIGSAGAFETFAAMLVKELDIKSIKSVPLDLNAYHELSQKLITSTHDERDAMPDLIKLRVDMVVIASILTNYIIRHLNIAELSLSTYDLKMGVLYTLTGSKP</sequence>
<dbReference type="InterPro" id="IPR043129">
    <property type="entry name" value="ATPase_NBD"/>
</dbReference>